<dbReference type="AlphaFoldDB" id="A0A963YPT3"/>
<comment type="caution">
    <text evidence="7">The sequence shown here is derived from an EMBL/GenBank/DDBJ whole genome shotgun (WGS) entry which is preliminary data.</text>
</comment>
<feature type="domain" description="RNA polymerase sigma-70 region 4" evidence="6">
    <location>
        <begin position="96"/>
        <end position="141"/>
    </location>
</feature>
<dbReference type="InterPro" id="IPR013324">
    <property type="entry name" value="RNA_pol_sigma_r3/r4-like"/>
</dbReference>
<feature type="domain" description="RNA polymerase sigma-70 region 2" evidence="5">
    <location>
        <begin position="3"/>
        <end position="51"/>
    </location>
</feature>
<reference evidence="7" key="1">
    <citation type="journal article" date="2021" name="Microorganisms">
        <title>Acidisoma silvae sp. nov. and Acidisomacellulosilytica sp. nov., Two Acidophilic Bacteria Isolated from Decaying Wood, Hydrolyzing Cellulose and Producing Poly-3-hydroxybutyrate.</title>
        <authorList>
            <person name="Mieszkin S."/>
            <person name="Pouder E."/>
            <person name="Uroz S."/>
            <person name="Simon-Colin C."/>
            <person name="Alain K."/>
        </authorList>
    </citation>
    <scope>NUCLEOTIDE SEQUENCE</scope>
    <source>
        <strain evidence="7">HW T2.11</strain>
    </source>
</reference>
<organism evidence="7 8">
    <name type="scientific">Acidisoma silvae</name>
    <dbReference type="NCBI Taxonomy" id="2802396"/>
    <lineage>
        <taxon>Bacteria</taxon>
        <taxon>Pseudomonadati</taxon>
        <taxon>Pseudomonadota</taxon>
        <taxon>Alphaproteobacteria</taxon>
        <taxon>Acetobacterales</taxon>
        <taxon>Acidocellaceae</taxon>
        <taxon>Acidisoma</taxon>
    </lineage>
</organism>
<dbReference type="Gene3D" id="1.10.1740.10">
    <property type="match status" value="1"/>
</dbReference>
<gene>
    <name evidence="7" type="ORF">ASILVAE211_06965</name>
</gene>
<evidence type="ECO:0000256" key="2">
    <source>
        <dbReference type="ARBA" id="ARBA00023082"/>
    </source>
</evidence>
<evidence type="ECO:0000259" key="6">
    <source>
        <dbReference type="Pfam" id="PF04545"/>
    </source>
</evidence>
<dbReference type="GO" id="GO:0003677">
    <property type="term" value="F:DNA binding"/>
    <property type="evidence" value="ECO:0007669"/>
    <property type="project" value="UniProtKB-KW"/>
</dbReference>
<evidence type="ECO:0000256" key="1">
    <source>
        <dbReference type="ARBA" id="ARBA00023015"/>
    </source>
</evidence>
<keyword evidence="4" id="KW-0804">Transcription</keyword>
<dbReference type="SUPFAM" id="SSF88659">
    <property type="entry name" value="Sigma3 and sigma4 domains of RNA polymerase sigma factors"/>
    <property type="match status" value="1"/>
</dbReference>
<dbReference type="CDD" id="cd06171">
    <property type="entry name" value="Sigma70_r4"/>
    <property type="match status" value="1"/>
</dbReference>
<keyword evidence="3" id="KW-0238">DNA-binding</keyword>
<dbReference type="Gene3D" id="1.10.10.10">
    <property type="entry name" value="Winged helix-like DNA-binding domain superfamily/Winged helix DNA-binding domain"/>
    <property type="match status" value="1"/>
</dbReference>
<dbReference type="InterPro" id="IPR036388">
    <property type="entry name" value="WH-like_DNA-bd_sf"/>
</dbReference>
<dbReference type="EMBL" id="JAESVB010000002">
    <property type="protein sequence ID" value="MCB8874918.1"/>
    <property type="molecule type" value="Genomic_DNA"/>
</dbReference>
<dbReference type="GO" id="GO:0006352">
    <property type="term" value="P:DNA-templated transcription initiation"/>
    <property type="evidence" value="ECO:0007669"/>
    <property type="project" value="InterPro"/>
</dbReference>
<reference evidence="7" key="2">
    <citation type="submission" date="2021-01" db="EMBL/GenBank/DDBJ databases">
        <authorList>
            <person name="Mieszkin S."/>
            <person name="Pouder E."/>
            <person name="Alain K."/>
        </authorList>
    </citation>
    <scope>NUCLEOTIDE SEQUENCE</scope>
    <source>
        <strain evidence="7">HW T2.11</strain>
    </source>
</reference>
<keyword evidence="1" id="KW-0805">Transcription regulation</keyword>
<accession>A0A963YPT3</accession>
<keyword evidence="8" id="KW-1185">Reference proteome</keyword>
<keyword evidence="2" id="KW-0731">Sigma factor</keyword>
<evidence type="ECO:0000259" key="5">
    <source>
        <dbReference type="Pfam" id="PF04542"/>
    </source>
</evidence>
<dbReference type="NCBIfam" id="TIGR02937">
    <property type="entry name" value="sigma70-ECF"/>
    <property type="match status" value="1"/>
</dbReference>
<dbReference type="Proteomes" id="UP000708298">
    <property type="component" value="Unassembled WGS sequence"/>
</dbReference>
<dbReference type="PANTHER" id="PTHR30385">
    <property type="entry name" value="SIGMA FACTOR F FLAGELLAR"/>
    <property type="match status" value="1"/>
</dbReference>
<protein>
    <submittedName>
        <fullName evidence="7">Sigma-70 family RNA polymerase sigma factor</fullName>
    </submittedName>
</protein>
<evidence type="ECO:0000313" key="8">
    <source>
        <dbReference type="Proteomes" id="UP000708298"/>
    </source>
</evidence>
<evidence type="ECO:0000313" key="7">
    <source>
        <dbReference type="EMBL" id="MCB8874918.1"/>
    </source>
</evidence>
<sequence>MPWADLDELLQLGAIGMLEAVQRFDTTRSIDFQAFAARRIRGAMIDGLRRDGALQRGAVHLETEAIDAATYRNGQTPADPFLLLTQSEDKTHLADALRHLPPLEYRVLALHYFEETNNREIAAILGISEGYASRIRKRALAFLAARLTALTQGAPAQ</sequence>
<dbReference type="Pfam" id="PF04545">
    <property type="entry name" value="Sigma70_r4"/>
    <property type="match status" value="1"/>
</dbReference>
<dbReference type="GO" id="GO:0016987">
    <property type="term" value="F:sigma factor activity"/>
    <property type="evidence" value="ECO:0007669"/>
    <property type="project" value="UniProtKB-KW"/>
</dbReference>
<dbReference type="InterPro" id="IPR014284">
    <property type="entry name" value="RNA_pol_sigma-70_dom"/>
</dbReference>
<dbReference type="SUPFAM" id="SSF88946">
    <property type="entry name" value="Sigma2 domain of RNA polymerase sigma factors"/>
    <property type="match status" value="1"/>
</dbReference>
<dbReference type="Pfam" id="PF04542">
    <property type="entry name" value="Sigma70_r2"/>
    <property type="match status" value="1"/>
</dbReference>
<name>A0A963YPT3_9PROT</name>
<dbReference type="InterPro" id="IPR007627">
    <property type="entry name" value="RNA_pol_sigma70_r2"/>
</dbReference>
<dbReference type="InterPro" id="IPR013325">
    <property type="entry name" value="RNA_pol_sigma_r2"/>
</dbReference>
<dbReference type="InterPro" id="IPR007630">
    <property type="entry name" value="RNA_pol_sigma70_r4"/>
</dbReference>
<proteinExistence type="predicted"/>
<evidence type="ECO:0000256" key="4">
    <source>
        <dbReference type="ARBA" id="ARBA00023163"/>
    </source>
</evidence>
<evidence type="ECO:0000256" key="3">
    <source>
        <dbReference type="ARBA" id="ARBA00023125"/>
    </source>
</evidence>